<sequence>MSNEHSRKTSFSSIRSLPQTSTSWSSSSDTKSSRSPIRLKDLLNVTKVESKEDLPTYDYSFNGEDPYELVTQTEVPKLIWCPYCKAEKRTYLIYTNNSQTLYTSLAIFLLGGVFGCCLLPYVSKSCKDFKTACSKCNHVISEISE</sequence>
<dbReference type="GO" id="GO:0008270">
    <property type="term" value="F:zinc ion binding"/>
    <property type="evidence" value="ECO:0007669"/>
    <property type="project" value="TreeGrafter"/>
</dbReference>
<dbReference type="PANTHER" id="PTHR23292">
    <property type="entry name" value="LIPOPOLYSACCHARIDE-INDUCED TUMOR NECROSIS FACTOR-ALPHA FACTOR"/>
    <property type="match status" value="1"/>
</dbReference>
<evidence type="ECO:0000256" key="4">
    <source>
        <dbReference type="ARBA" id="ARBA00022833"/>
    </source>
</evidence>
<keyword evidence="5 7" id="KW-0472">Membrane</keyword>
<dbReference type="Pfam" id="PF10601">
    <property type="entry name" value="zf-LITAF-like"/>
    <property type="match status" value="1"/>
</dbReference>
<feature type="domain" description="LITAF" evidence="8">
    <location>
        <begin position="61"/>
        <end position="145"/>
    </location>
</feature>
<keyword evidence="3" id="KW-0479">Metal-binding</keyword>
<keyword evidence="4" id="KW-0862">Zinc</keyword>
<evidence type="ECO:0000256" key="6">
    <source>
        <dbReference type="SAM" id="MobiDB-lite"/>
    </source>
</evidence>
<evidence type="ECO:0000256" key="7">
    <source>
        <dbReference type="SAM" id="Phobius"/>
    </source>
</evidence>
<keyword evidence="7" id="KW-1133">Transmembrane helix</keyword>
<evidence type="ECO:0000256" key="3">
    <source>
        <dbReference type="ARBA" id="ARBA00022723"/>
    </source>
</evidence>
<keyword evidence="7" id="KW-0812">Transmembrane</keyword>
<feature type="compositionally biased region" description="Low complexity" evidence="6">
    <location>
        <begin position="16"/>
        <end position="34"/>
    </location>
</feature>
<evidence type="ECO:0000256" key="5">
    <source>
        <dbReference type="ARBA" id="ARBA00023136"/>
    </source>
</evidence>
<dbReference type="PANTHER" id="PTHR23292:SF6">
    <property type="entry name" value="FI16602P1-RELATED"/>
    <property type="match status" value="1"/>
</dbReference>
<reference evidence="9 10" key="1">
    <citation type="submission" date="2016-11" db="EMBL/GenBank/DDBJ databases">
        <title>The macronuclear genome of Stentor coeruleus: a giant cell with tiny introns.</title>
        <authorList>
            <person name="Slabodnick M."/>
            <person name="Ruby J.G."/>
            <person name="Reiff S.B."/>
            <person name="Swart E.C."/>
            <person name="Gosai S."/>
            <person name="Prabakaran S."/>
            <person name="Witkowska E."/>
            <person name="Larue G.E."/>
            <person name="Fisher S."/>
            <person name="Freeman R.M."/>
            <person name="Gunawardena J."/>
            <person name="Chu W."/>
            <person name="Stover N.A."/>
            <person name="Gregory B.D."/>
            <person name="Nowacki M."/>
            <person name="Derisi J."/>
            <person name="Roy S.W."/>
            <person name="Marshall W.F."/>
            <person name="Sood P."/>
        </authorList>
    </citation>
    <scope>NUCLEOTIDE SEQUENCE [LARGE SCALE GENOMIC DNA]</scope>
    <source>
        <strain evidence="9">WM001</strain>
    </source>
</reference>
<dbReference type="GO" id="GO:0016020">
    <property type="term" value="C:membrane"/>
    <property type="evidence" value="ECO:0007669"/>
    <property type="project" value="UniProtKB-SubCell"/>
</dbReference>
<name>A0A1R2BR90_9CILI</name>
<dbReference type="SMART" id="SM00714">
    <property type="entry name" value="LITAF"/>
    <property type="match status" value="1"/>
</dbReference>
<evidence type="ECO:0000313" key="10">
    <source>
        <dbReference type="Proteomes" id="UP000187209"/>
    </source>
</evidence>
<comment type="subcellular location">
    <subcellularLocation>
        <location evidence="1">Membrane</location>
        <topology evidence="1">Peripheral membrane protein</topology>
    </subcellularLocation>
</comment>
<dbReference type="EMBL" id="MPUH01000476">
    <property type="protein sequence ID" value="OMJ79329.1"/>
    <property type="molecule type" value="Genomic_DNA"/>
</dbReference>
<dbReference type="InterPro" id="IPR006629">
    <property type="entry name" value="LITAF"/>
</dbReference>
<evidence type="ECO:0000256" key="1">
    <source>
        <dbReference type="ARBA" id="ARBA00004170"/>
    </source>
</evidence>
<evidence type="ECO:0000259" key="8">
    <source>
        <dbReference type="PROSITE" id="PS51837"/>
    </source>
</evidence>
<keyword evidence="10" id="KW-1185">Reference proteome</keyword>
<evidence type="ECO:0000256" key="2">
    <source>
        <dbReference type="ARBA" id="ARBA00005975"/>
    </source>
</evidence>
<dbReference type="AlphaFoldDB" id="A0A1R2BR90"/>
<feature type="region of interest" description="Disordered" evidence="6">
    <location>
        <begin position="1"/>
        <end position="34"/>
    </location>
</feature>
<organism evidence="9 10">
    <name type="scientific">Stentor coeruleus</name>
    <dbReference type="NCBI Taxonomy" id="5963"/>
    <lineage>
        <taxon>Eukaryota</taxon>
        <taxon>Sar</taxon>
        <taxon>Alveolata</taxon>
        <taxon>Ciliophora</taxon>
        <taxon>Postciliodesmatophora</taxon>
        <taxon>Heterotrichea</taxon>
        <taxon>Heterotrichida</taxon>
        <taxon>Stentoridae</taxon>
        <taxon>Stentor</taxon>
    </lineage>
</organism>
<accession>A0A1R2BR90</accession>
<gene>
    <name evidence="9" type="ORF">SteCoe_20671</name>
</gene>
<dbReference type="InterPro" id="IPR037519">
    <property type="entry name" value="LITAF_fam"/>
</dbReference>
<dbReference type="PROSITE" id="PS51837">
    <property type="entry name" value="LITAF"/>
    <property type="match status" value="1"/>
</dbReference>
<feature type="transmembrane region" description="Helical" evidence="7">
    <location>
        <begin position="101"/>
        <end position="122"/>
    </location>
</feature>
<evidence type="ECO:0000313" key="9">
    <source>
        <dbReference type="EMBL" id="OMJ79329.1"/>
    </source>
</evidence>
<protein>
    <recommendedName>
        <fullName evidence="8">LITAF domain-containing protein</fullName>
    </recommendedName>
</protein>
<proteinExistence type="inferred from homology"/>
<comment type="caution">
    <text evidence="9">The sequence shown here is derived from an EMBL/GenBank/DDBJ whole genome shotgun (WGS) entry which is preliminary data.</text>
</comment>
<comment type="similarity">
    <text evidence="2">Belongs to the CDIP1/LITAF family.</text>
</comment>
<dbReference type="Proteomes" id="UP000187209">
    <property type="component" value="Unassembled WGS sequence"/>
</dbReference>